<organism evidence="2 3">
    <name type="scientific">Anopheles dirus</name>
    <dbReference type="NCBI Taxonomy" id="7168"/>
    <lineage>
        <taxon>Eukaryota</taxon>
        <taxon>Metazoa</taxon>
        <taxon>Ecdysozoa</taxon>
        <taxon>Arthropoda</taxon>
        <taxon>Hexapoda</taxon>
        <taxon>Insecta</taxon>
        <taxon>Pterygota</taxon>
        <taxon>Neoptera</taxon>
        <taxon>Endopterygota</taxon>
        <taxon>Diptera</taxon>
        <taxon>Nematocera</taxon>
        <taxon>Culicoidea</taxon>
        <taxon>Culicidae</taxon>
        <taxon>Anophelinae</taxon>
        <taxon>Anopheles</taxon>
    </lineage>
</organism>
<evidence type="ECO:0000313" key="3">
    <source>
        <dbReference type="Proteomes" id="UP000075884"/>
    </source>
</evidence>
<reference evidence="2" key="2">
    <citation type="submission" date="2020-05" db="UniProtKB">
        <authorList>
            <consortium name="EnsemblMetazoa"/>
        </authorList>
    </citation>
    <scope>IDENTIFICATION</scope>
    <source>
        <strain evidence="2">WRAIR2</strain>
    </source>
</reference>
<name>A0A182NNW3_9DIPT</name>
<accession>A0A182NNW3</accession>
<sequence>MMATSNEAYQRQQQQHRHQQQQQVGVVVSTPINVILPLGSAFGLSRSKAGAKKRRINFFKYILSFTIFRRWKTVHKAEECPSPGGFAMVLQNASGIATTTPAIITNPAAINDAGGYEGDGNGNGDSCILSPSSSSASIRSSTTDCNRNQIVTKSPVGAGNYHHHPQHHDSSQLVNHSNNNTNSHHHSNNSNNKSTVGGNGKRQHPASSGGKGVCASFFSSVRSSQQQPDAVGGCRRTKPVNSGCRMSMST</sequence>
<dbReference type="VEuPathDB" id="VectorBase:ADIR009348"/>
<feature type="region of interest" description="Disordered" evidence="1">
    <location>
        <begin position="1"/>
        <end position="22"/>
    </location>
</feature>
<feature type="region of interest" description="Disordered" evidence="1">
    <location>
        <begin position="124"/>
        <end position="211"/>
    </location>
</feature>
<dbReference type="EnsemblMetazoa" id="ADIR009348-RA">
    <property type="protein sequence ID" value="ADIR009348-PA"/>
    <property type="gene ID" value="ADIR009348"/>
</dbReference>
<proteinExistence type="predicted"/>
<dbReference type="Proteomes" id="UP000075884">
    <property type="component" value="Unassembled WGS sequence"/>
</dbReference>
<feature type="compositionally biased region" description="Low complexity" evidence="1">
    <location>
        <begin position="175"/>
        <end position="192"/>
    </location>
</feature>
<feature type="compositionally biased region" description="Polar residues" evidence="1">
    <location>
        <begin position="142"/>
        <end position="152"/>
    </location>
</feature>
<evidence type="ECO:0000256" key="1">
    <source>
        <dbReference type="SAM" id="MobiDB-lite"/>
    </source>
</evidence>
<feature type="compositionally biased region" description="Low complexity" evidence="1">
    <location>
        <begin position="124"/>
        <end position="141"/>
    </location>
</feature>
<evidence type="ECO:0000313" key="2">
    <source>
        <dbReference type="EnsemblMetazoa" id="ADIR009348-PA"/>
    </source>
</evidence>
<keyword evidence="3" id="KW-1185">Reference proteome</keyword>
<feature type="region of interest" description="Disordered" evidence="1">
    <location>
        <begin position="225"/>
        <end position="250"/>
    </location>
</feature>
<dbReference type="AlphaFoldDB" id="A0A182NNW3"/>
<reference evidence="3" key="1">
    <citation type="submission" date="2013-03" db="EMBL/GenBank/DDBJ databases">
        <title>The Genome Sequence of Anopheles dirus WRAIR2.</title>
        <authorList>
            <consortium name="The Broad Institute Genomics Platform"/>
            <person name="Neafsey D.E."/>
            <person name="Walton C."/>
            <person name="Walker B."/>
            <person name="Young S.K."/>
            <person name="Zeng Q."/>
            <person name="Gargeya S."/>
            <person name="Fitzgerald M."/>
            <person name="Haas B."/>
            <person name="Abouelleil A."/>
            <person name="Allen A.W."/>
            <person name="Alvarado L."/>
            <person name="Arachchi H.M."/>
            <person name="Berlin A.M."/>
            <person name="Chapman S.B."/>
            <person name="Gainer-Dewar J."/>
            <person name="Goldberg J."/>
            <person name="Griggs A."/>
            <person name="Gujja S."/>
            <person name="Hansen M."/>
            <person name="Howarth C."/>
            <person name="Imamovic A."/>
            <person name="Ireland A."/>
            <person name="Larimer J."/>
            <person name="McCowan C."/>
            <person name="Murphy C."/>
            <person name="Pearson M."/>
            <person name="Poon T.W."/>
            <person name="Priest M."/>
            <person name="Roberts A."/>
            <person name="Saif S."/>
            <person name="Shea T."/>
            <person name="Sisk P."/>
            <person name="Sykes S."/>
            <person name="Wortman J."/>
            <person name="Nusbaum C."/>
            <person name="Birren B."/>
        </authorList>
    </citation>
    <scope>NUCLEOTIDE SEQUENCE [LARGE SCALE GENOMIC DNA]</scope>
    <source>
        <strain evidence="3">WRAIR2</strain>
    </source>
</reference>
<protein>
    <submittedName>
        <fullName evidence="2">Uncharacterized protein</fullName>
    </submittedName>
</protein>